<reference evidence="3" key="1">
    <citation type="submission" date="2016-11" db="UniProtKB">
        <authorList>
            <consortium name="WormBaseParasite"/>
        </authorList>
    </citation>
    <scope>IDENTIFICATION</scope>
</reference>
<evidence type="ECO:0000313" key="2">
    <source>
        <dbReference type="Proteomes" id="UP000095280"/>
    </source>
</evidence>
<dbReference type="Proteomes" id="UP000095280">
    <property type="component" value="Unplaced"/>
</dbReference>
<accession>A0A1I8JQD8</accession>
<proteinExistence type="predicted"/>
<sequence length="659" mass="73704">MAELVWDDRLDAQVPTPWVRKVPGRVGHDERPANATTAGLQLGRQNWAAARTSPDTFAMWFNELKVLTTTTEKSLARKVCGPLHAGGMGAKTNRAWPCGLVARCGRYPYHVVCNYAHWRQLQQRVRSVRQGQAPASRCGRRFRRRRNGPFALKLCRRQRIALRKGGNRKKSCSESLRSNCYSNAVETNPLLTFQKMPKQKLREQLHAEKRRHWASSCSVNWLDQASACMHGLWLPDALLETHSNEPCSRREQQSGPRLLDRVALAGWSALIQPANPHEAAQPAPAGVGASRRQAQPVFLAAGLVRPPAARRLRGSRRTQCRPQGRSARLGAADVQAPWTGEGLFDTRNGGQPVDSLQLPSARCWIACNGRSHLLLSQQMSLRAPRGRAARAAPFGAQRIDDFRTVRLLDRALGGCRCGICRPKTPAQSTTLDHLAGSRKRRRRASAFLPAPRSVRKRAAGASHKIRLGRQVSRPFARSELARPRVTRWISDRLAVLRLARLWRSEAPGEGVRVAPGKRHVPRDCRVASSWRRPGSRFQTQSPSLWVDAGGQQTTLPQVLADAARRKGRPPLDPIAAGPLRRPDRGVDNVHHRAAVRAWTRDCRPWRVLTQAVASPWRLIRPRTCEPGWRRGVKRVQGTMRTSTAARRIARHGCESEQLL</sequence>
<organism evidence="2 3">
    <name type="scientific">Macrostomum lignano</name>
    <dbReference type="NCBI Taxonomy" id="282301"/>
    <lineage>
        <taxon>Eukaryota</taxon>
        <taxon>Metazoa</taxon>
        <taxon>Spiralia</taxon>
        <taxon>Lophotrochozoa</taxon>
        <taxon>Platyhelminthes</taxon>
        <taxon>Rhabditophora</taxon>
        <taxon>Macrostomorpha</taxon>
        <taxon>Macrostomida</taxon>
        <taxon>Macrostomidae</taxon>
        <taxon>Macrostomum</taxon>
    </lineage>
</organism>
<dbReference type="WBParaSite" id="snap_masked-unitig_43539-processed-gene-0.0-mRNA-1">
    <property type="protein sequence ID" value="snap_masked-unitig_43539-processed-gene-0.0-mRNA-1"/>
    <property type="gene ID" value="snap_masked-unitig_43539-processed-gene-0.0"/>
</dbReference>
<feature type="region of interest" description="Disordered" evidence="1">
    <location>
        <begin position="311"/>
        <end position="330"/>
    </location>
</feature>
<protein>
    <submittedName>
        <fullName evidence="3">SCP domain-containing protein</fullName>
    </submittedName>
</protein>
<evidence type="ECO:0000256" key="1">
    <source>
        <dbReference type="SAM" id="MobiDB-lite"/>
    </source>
</evidence>
<evidence type="ECO:0000313" key="3">
    <source>
        <dbReference type="WBParaSite" id="snap_masked-unitig_43539-processed-gene-0.0-mRNA-1"/>
    </source>
</evidence>
<keyword evidence="2" id="KW-1185">Reference proteome</keyword>
<dbReference type="AlphaFoldDB" id="A0A1I8JQD8"/>
<name>A0A1I8JQD8_9PLAT</name>